<evidence type="ECO:0000313" key="6">
    <source>
        <dbReference type="EMBL" id="MPN06261.1"/>
    </source>
</evidence>
<dbReference type="InterPro" id="IPR047050">
    <property type="entry name" value="NGN"/>
</dbReference>
<proteinExistence type="inferred from homology"/>
<feature type="domain" description="NusG-like N-terminal" evidence="5">
    <location>
        <begin position="7"/>
        <end position="113"/>
    </location>
</feature>
<comment type="caution">
    <text evidence="6">The sequence shown here is derived from an EMBL/GenBank/DDBJ whole genome shotgun (WGS) entry which is preliminary data.</text>
</comment>
<dbReference type="InterPro" id="IPR043425">
    <property type="entry name" value="NusG-like"/>
</dbReference>
<dbReference type="CDD" id="cd06091">
    <property type="entry name" value="KOW_NusG"/>
    <property type="match status" value="1"/>
</dbReference>
<dbReference type="HAMAP" id="MF_00948">
    <property type="entry name" value="NusG"/>
    <property type="match status" value="1"/>
</dbReference>
<keyword evidence="4" id="KW-0804">Transcription</keyword>
<evidence type="ECO:0000259" key="5">
    <source>
        <dbReference type="SMART" id="SM00738"/>
    </source>
</evidence>
<organism evidence="6">
    <name type="scientific">bioreactor metagenome</name>
    <dbReference type="NCBI Taxonomy" id="1076179"/>
    <lineage>
        <taxon>unclassified sequences</taxon>
        <taxon>metagenomes</taxon>
        <taxon>ecological metagenomes</taxon>
    </lineage>
</organism>
<keyword evidence="3" id="KW-0805">Transcription regulation</keyword>
<reference evidence="6" key="1">
    <citation type="submission" date="2019-08" db="EMBL/GenBank/DDBJ databases">
        <authorList>
            <person name="Kucharzyk K."/>
            <person name="Murdoch R.W."/>
            <person name="Higgins S."/>
            <person name="Loffler F."/>
        </authorList>
    </citation>
    <scope>NUCLEOTIDE SEQUENCE</scope>
</reference>
<evidence type="ECO:0000256" key="1">
    <source>
        <dbReference type="ARBA" id="ARBA00022472"/>
    </source>
</evidence>
<dbReference type="InterPro" id="IPR036735">
    <property type="entry name" value="NGN_dom_sf"/>
</dbReference>
<dbReference type="PRINTS" id="PR00338">
    <property type="entry name" value="NUSGTNSCPFCT"/>
</dbReference>
<keyword evidence="1" id="KW-0806">Transcription termination</keyword>
<evidence type="ECO:0000256" key="4">
    <source>
        <dbReference type="ARBA" id="ARBA00023163"/>
    </source>
</evidence>
<dbReference type="GO" id="GO:0031564">
    <property type="term" value="P:transcription antitermination"/>
    <property type="evidence" value="ECO:0007669"/>
    <property type="project" value="UniProtKB-KW"/>
</dbReference>
<dbReference type="InterPro" id="IPR014722">
    <property type="entry name" value="Rib_uL2_dom2"/>
</dbReference>
<dbReference type="InterPro" id="IPR008991">
    <property type="entry name" value="Translation_prot_SH3-like_sf"/>
</dbReference>
<dbReference type="GO" id="GO:0006353">
    <property type="term" value="P:DNA-templated transcription termination"/>
    <property type="evidence" value="ECO:0007669"/>
    <property type="project" value="UniProtKB-KW"/>
</dbReference>
<dbReference type="SMART" id="SM00738">
    <property type="entry name" value="NGN"/>
    <property type="match status" value="1"/>
</dbReference>
<dbReference type="AlphaFoldDB" id="A0A645EW49"/>
<dbReference type="PANTHER" id="PTHR30265">
    <property type="entry name" value="RHO-INTERACTING TRANSCRIPTION TERMINATION FACTOR NUSG"/>
    <property type="match status" value="1"/>
</dbReference>
<dbReference type="GO" id="GO:0006354">
    <property type="term" value="P:DNA-templated transcription elongation"/>
    <property type="evidence" value="ECO:0007669"/>
    <property type="project" value="InterPro"/>
</dbReference>
<sequence>MLQDNETPHWYVVHTYSGYENRVAANLEKIVENRKLSHLIQSVKIPIEKIVDPSIDKVEERKLFPSYVLVKMIMNDESWHVVRNTSGVTGFVGPGSQPVMLRDDEVEALGVDTTSVSLSFKVGDFVRVIQGPLAAHITSAVVDEISPDFKRVKVTASLHGRNTPIELDTSWVEKIDNYD</sequence>
<dbReference type="PANTHER" id="PTHR30265:SF2">
    <property type="entry name" value="TRANSCRIPTION TERMINATION_ANTITERMINATION PROTEIN NUSG"/>
    <property type="match status" value="1"/>
</dbReference>
<accession>A0A645EW49</accession>
<dbReference type="Gene3D" id="3.30.70.940">
    <property type="entry name" value="NusG, N-terminal domain"/>
    <property type="match status" value="1"/>
</dbReference>
<dbReference type="GO" id="GO:0032784">
    <property type="term" value="P:regulation of DNA-templated transcription elongation"/>
    <property type="evidence" value="ECO:0007669"/>
    <property type="project" value="InterPro"/>
</dbReference>
<dbReference type="InterPro" id="IPR006645">
    <property type="entry name" value="NGN-like_dom"/>
</dbReference>
<dbReference type="CDD" id="cd09891">
    <property type="entry name" value="NGN_Bact_1"/>
    <property type="match status" value="1"/>
</dbReference>
<dbReference type="GO" id="GO:0005829">
    <property type="term" value="C:cytosol"/>
    <property type="evidence" value="ECO:0007669"/>
    <property type="project" value="TreeGrafter"/>
</dbReference>
<keyword evidence="2" id="KW-0889">Transcription antitermination</keyword>
<dbReference type="Gene3D" id="2.30.30.30">
    <property type="match status" value="1"/>
</dbReference>
<protein>
    <submittedName>
        <fullName evidence="6">Transcription termination/antitermination protein NusG</fullName>
    </submittedName>
</protein>
<dbReference type="EMBL" id="VSSQ01052161">
    <property type="protein sequence ID" value="MPN06261.1"/>
    <property type="molecule type" value="Genomic_DNA"/>
</dbReference>
<dbReference type="NCBIfam" id="TIGR00922">
    <property type="entry name" value="nusG"/>
    <property type="match status" value="1"/>
</dbReference>
<evidence type="ECO:0000256" key="2">
    <source>
        <dbReference type="ARBA" id="ARBA00022814"/>
    </source>
</evidence>
<dbReference type="SUPFAM" id="SSF50104">
    <property type="entry name" value="Translation proteins SH3-like domain"/>
    <property type="match status" value="1"/>
</dbReference>
<dbReference type="Pfam" id="PF02357">
    <property type="entry name" value="NusG"/>
    <property type="match status" value="1"/>
</dbReference>
<name>A0A645EW49_9ZZZZ</name>
<evidence type="ECO:0000256" key="3">
    <source>
        <dbReference type="ARBA" id="ARBA00023015"/>
    </source>
</evidence>
<dbReference type="InterPro" id="IPR001062">
    <property type="entry name" value="Transcrpt_antiterm_NusG"/>
</dbReference>
<gene>
    <name evidence="6" type="primary">nusG_47</name>
    <name evidence="6" type="ORF">SDC9_153517</name>
</gene>
<dbReference type="SUPFAM" id="SSF82679">
    <property type="entry name" value="N-utilization substance G protein NusG, N-terminal domain"/>
    <property type="match status" value="1"/>
</dbReference>